<evidence type="ECO:0007829" key="5">
    <source>
        <dbReference type="PDB" id="7DBT"/>
    </source>
</evidence>
<feature type="region of interest" description="Disordered" evidence="1">
    <location>
        <begin position="41"/>
        <end position="60"/>
    </location>
</feature>
<evidence type="ECO:0007829" key="6">
    <source>
        <dbReference type="PDB" id="7DBU"/>
    </source>
</evidence>
<evidence type="ECO:0000313" key="3">
    <source>
        <dbReference type="EMBL" id="GAV02023.1"/>
    </source>
</evidence>
<dbReference type="PDB" id="7DBU">
    <property type="method" value="X-ray"/>
    <property type="resolution" value="1.60 A"/>
    <property type="chains" value="A/B=63-231"/>
</dbReference>
<feature type="binding site" evidence="6">
    <location>
        <position position="67"/>
    </location>
    <ligand>
        <name>Zn(2+)</name>
        <dbReference type="ChEBI" id="CHEBI:29105"/>
        <label>1</label>
    </ligand>
</feature>
<feature type="signal peptide" evidence="2">
    <location>
        <begin position="1"/>
        <end position="18"/>
    </location>
</feature>
<feature type="binding site" evidence="5">
    <location>
        <position position="98"/>
    </location>
    <ligand>
        <name>Mn(2+)</name>
        <dbReference type="ChEBI" id="CHEBI:29035"/>
        <label>2</label>
    </ligand>
</feature>
<feature type="disulfide bond" evidence="5 6">
    <location>
        <begin position="176"/>
        <end position="200"/>
    </location>
</feature>
<evidence type="ECO:0000313" key="4">
    <source>
        <dbReference type="Proteomes" id="UP000186922"/>
    </source>
</evidence>
<feature type="compositionally biased region" description="Basic and acidic residues" evidence="1">
    <location>
        <begin position="41"/>
        <end position="54"/>
    </location>
</feature>
<evidence type="ECO:0000256" key="1">
    <source>
        <dbReference type="SAM" id="MobiDB-lite"/>
    </source>
</evidence>
<feature type="binding site" evidence="6">
    <location>
        <position position="163"/>
    </location>
    <ligand>
        <name>Zn(2+)</name>
        <dbReference type="ChEBI" id="CHEBI:29105"/>
        <label>4</label>
    </ligand>
</feature>
<protein>
    <recommendedName>
        <fullName evidence="7">Nose resistant-to-fluoxetine protein N-terminal domain-containing protein</fullName>
    </recommendedName>
</protein>
<feature type="chain" id="PRO_5008898677" description="Nose resistant-to-fluoxetine protein N-terminal domain-containing protein" evidence="2">
    <location>
        <begin position="19"/>
        <end position="231"/>
    </location>
</feature>
<reference evidence="5 6" key="2">
    <citation type="journal article" date="2022" name="BMC Genomics">
        <title>Time-series transcriptomic screening of factors contributing to the cross-tolerance to UV radiation and anhydrobiosis in tardigrades.</title>
        <authorList>
            <person name="Yoshida Y."/>
            <person name="Satoh T."/>
            <person name="Ota C."/>
            <person name="Tanaka S."/>
            <person name="Horikawa D.D."/>
            <person name="Tomita M."/>
            <person name="Kato K."/>
            <person name="Arakawa K."/>
        </authorList>
    </citation>
    <scope>X-RAY CRYSTALLOGRAPHY (1.60 ANGSTROMS) OF 63-231 IN COMPLEX WITH MN(2+) AND ZN(2+)</scope>
    <scope>DISULFIDE BONDS</scope>
</reference>
<feature type="binding site" evidence="6">
    <location>
        <position position="161"/>
    </location>
    <ligand>
        <name>Zn(2+)</name>
        <dbReference type="ChEBI" id="CHEBI:29105"/>
        <label>4</label>
    </ligand>
</feature>
<feature type="binding site" evidence="6">
    <location>
        <position position="74"/>
    </location>
    <ligand>
        <name>Zn(2+)</name>
        <dbReference type="ChEBI" id="CHEBI:29105"/>
        <label>2</label>
    </ligand>
</feature>
<feature type="binding site" evidence="6">
    <location>
        <position position="92"/>
    </location>
    <ligand>
        <name>Zn(2+)</name>
        <dbReference type="ChEBI" id="CHEBI:29105"/>
        <label>4</label>
    </ligand>
</feature>
<dbReference type="Proteomes" id="UP000186922">
    <property type="component" value="Unassembled WGS sequence"/>
</dbReference>
<feature type="binding site" evidence="5">
    <location>
        <position position="92"/>
    </location>
    <ligand>
        <name>Mn(2+)</name>
        <dbReference type="ChEBI" id="CHEBI:29035"/>
        <label>2</label>
    </ligand>
</feature>
<reference evidence="3 4" key="1">
    <citation type="journal article" date="2016" name="Nat. Commun.">
        <title>Extremotolerant tardigrade genome and improved radiotolerance of human cultured cells by tardigrade-unique protein.</title>
        <authorList>
            <person name="Hashimoto T."/>
            <person name="Horikawa D.D."/>
            <person name="Saito Y."/>
            <person name="Kuwahara H."/>
            <person name="Kozuka-Hata H."/>
            <person name="Shin-I T."/>
            <person name="Minakuchi Y."/>
            <person name="Ohishi K."/>
            <person name="Motoyama A."/>
            <person name="Aizu T."/>
            <person name="Enomoto A."/>
            <person name="Kondo K."/>
            <person name="Tanaka S."/>
            <person name="Hara Y."/>
            <person name="Koshikawa S."/>
            <person name="Sagara H."/>
            <person name="Miura T."/>
            <person name="Yokobori S."/>
            <person name="Miyagawa K."/>
            <person name="Suzuki Y."/>
            <person name="Kubo T."/>
            <person name="Oyama M."/>
            <person name="Kohara Y."/>
            <person name="Fujiyama A."/>
            <person name="Arakawa K."/>
            <person name="Katayama T."/>
            <person name="Toyoda A."/>
            <person name="Kunieda T."/>
        </authorList>
    </citation>
    <scope>NUCLEOTIDE SEQUENCE [LARGE SCALE GENOMIC DNA]</scope>
    <source>
        <strain evidence="3 4">YOKOZUNA-1</strain>
    </source>
</reference>
<dbReference type="OrthoDB" id="10057271at2759"/>
<feature type="disulfide bond" evidence="5 6">
    <location>
        <begin position="146"/>
        <end position="225"/>
    </location>
</feature>
<feature type="disulfide bond" evidence="5 6">
    <location>
        <begin position="91"/>
        <end position="97"/>
    </location>
</feature>
<keyword evidence="4" id="KW-1185">Reference proteome</keyword>
<dbReference type="AlphaFoldDB" id="A0A1D1VPD8"/>
<comment type="caution">
    <text evidence="3">The sequence shown here is derived from an EMBL/GenBank/DDBJ whole genome shotgun (WGS) entry which is preliminary data.</text>
</comment>
<keyword evidence="5 6" id="KW-0002">3D-structure</keyword>
<evidence type="ECO:0008006" key="7">
    <source>
        <dbReference type="Google" id="ProtNLM"/>
    </source>
</evidence>
<evidence type="ECO:0000256" key="2">
    <source>
        <dbReference type="SAM" id="SignalP"/>
    </source>
</evidence>
<feature type="binding site" evidence="6">
    <location>
        <position position="79"/>
    </location>
    <ligand>
        <name>Zn(2+)</name>
        <dbReference type="ChEBI" id="CHEBI:29105"/>
        <label>3</label>
    </ligand>
</feature>
<name>A0A1D1VPD8_RAMVA</name>
<sequence length="231" mass="25152">MALSLWMTVLFSLSAVLAQRRPQTGMDDESRFVITGVNRRGDSSDRLTDRDSSGRNRRGGSAGRFADFFRIETEIQRLDNPAGILANGKKCDFTGACDPVVTAFLDLESPLSPWPGSVAASKWKTIFEATDQNSPTIGRSVIRDMCGGSASNVNLRVLVNDADSLSSQDEIGKFSCLFQLDARDVAMDSLSAQWGPSTECTAEAQQGKIRLFARRRAFEIPSTSCRAPSSL</sequence>
<keyword evidence="6" id="KW-0862">Zinc</keyword>
<dbReference type="PDB" id="7DBT">
    <property type="method" value="X-ray"/>
    <property type="resolution" value="2.30 A"/>
    <property type="chains" value="A/B=63-231"/>
</dbReference>
<keyword evidence="5 6" id="KW-0479">Metal-binding</keyword>
<keyword evidence="2" id="KW-0732">Signal</keyword>
<accession>A0A1D1VPD8</accession>
<dbReference type="GO" id="GO:0046872">
    <property type="term" value="F:metal ion binding"/>
    <property type="evidence" value="ECO:0007669"/>
    <property type="project" value="UniProtKB-KW"/>
</dbReference>
<feature type="binding site" evidence="5">
    <location>
        <position position="96"/>
    </location>
    <ligand>
        <name>Mn(2+)</name>
        <dbReference type="ChEBI" id="CHEBI:29035"/>
        <label>2</label>
    </ligand>
</feature>
<dbReference type="EMBL" id="BDGG01000007">
    <property type="protein sequence ID" value="GAV02023.1"/>
    <property type="molecule type" value="Genomic_DNA"/>
</dbReference>
<feature type="binding site" evidence="6">
    <location>
        <position position="169"/>
    </location>
    <ligand>
        <name>Zn(2+)</name>
        <dbReference type="ChEBI" id="CHEBI:29105"/>
        <label>5</label>
    </ligand>
</feature>
<gene>
    <name evidence="3" type="primary">RvY_12637-1</name>
    <name evidence="3" type="synonym">RvY_12637.1</name>
    <name evidence="3" type="ORF">RvY_12637</name>
</gene>
<feature type="binding site" evidence="5">
    <location>
        <position position="72"/>
    </location>
    <ligand>
        <name>Mn(2+)</name>
        <dbReference type="ChEBI" id="CHEBI:29035"/>
        <label>1</label>
    </ligand>
</feature>
<feature type="binding site" evidence="6">
    <location>
        <position position="98"/>
    </location>
    <ligand>
        <name>Zn(2+)</name>
        <dbReference type="ChEBI" id="CHEBI:29105"/>
        <label>4</label>
    </ligand>
</feature>
<dbReference type="SMR" id="A0A1D1VPD8"/>
<feature type="binding site" evidence="5">
    <location>
        <position position="131"/>
    </location>
    <ligand>
        <name>Mn(2+)</name>
        <dbReference type="ChEBI" id="CHEBI:29035"/>
        <label>2</label>
    </ligand>
</feature>
<feature type="binding site" evidence="6">
    <location>
        <position position="170"/>
    </location>
    <ligand>
        <name>Zn(2+)</name>
        <dbReference type="ChEBI" id="CHEBI:29105"/>
        <label>5</label>
    </ligand>
</feature>
<proteinExistence type="evidence at protein level"/>
<organism evidence="3 4">
    <name type="scientific">Ramazzottius varieornatus</name>
    <name type="common">Water bear</name>
    <name type="synonym">Tardigrade</name>
    <dbReference type="NCBI Taxonomy" id="947166"/>
    <lineage>
        <taxon>Eukaryota</taxon>
        <taxon>Metazoa</taxon>
        <taxon>Ecdysozoa</taxon>
        <taxon>Tardigrada</taxon>
        <taxon>Eutardigrada</taxon>
        <taxon>Parachela</taxon>
        <taxon>Hypsibioidea</taxon>
        <taxon>Ramazzottiidae</taxon>
        <taxon>Ramazzottius</taxon>
    </lineage>
</organism>